<feature type="domain" description="PiggyBac transposable element-derived protein" evidence="2">
    <location>
        <begin position="109"/>
        <end position="294"/>
    </location>
</feature>
<comment type="caution">
    <text evidence="3">The sequence shown here is derived from an EMBL/GenBank/DDBJ whole genome shotgun (WGS) entry which is preliminary data.</text>
</comment>
<dbReference type="InterPro" id="IPR029526">
    <property type="entry name" value="PGBD"/>
</dbReference>
<reference evidence="3" key="1">
    <citation type="submission" date="2022-03" db="EMBL/GenBank/DDBJ databases">
        <authorList>
            <person name="Sayadi A."/>
        </authorList>
    </citation>
    <scope>NUCLEOTIDE SEQUENCE</scope>
</reference>
<dbReference type="OrthoDB" id="6077919at2759"/>
<feature type="compositionally biased region" description="Basic and acidic residues" evidence="1">
    <location>
        <begin position="34"/>
        <end position="46"/>
    </location>
</feature>
<dbReference type="Proteomes" id="UP001152888">
    <property type="component" value="Unassembled WGS sequence"/>
</dbReference>
<evidence type="ECO:0000259" key="2">
    <source>
        <dbReference type="Pfam" id="PF13843"/>
    </source>
</evidence>
<sequence length="305" mass="35413">MAVRPDDPKFEETLLRWNEELDNEPDSDNDGTDYDDHVSIQSDRESTYSTDDSEVESETEQQLPGKVKRKNGHIWSTELPCPTRTPKRNIVSCIPGPKGAAKNISTELEAWKLFFRANVIDIIVLHTNMEIERLRGKYVANCGFVNETDVEEILALIGLLYMTGCRNDNHLTTAEMWSKHGPEVYRCVMSETRFRFLISCLRFDDKTMRDRVDKFSPVRNIWEMFISNCTKYYTPHSYCTIDEQLLGFRGNCPFRVYISSKPDKYGIKVVTMCDSRTYYMVTAIPYIGKENRPDKEPLPAYYVKN</sequence>
<evidence type="ECO:0000313" key="4">
    <source>
        <dbReference type="Proteomes" id="UP001152888"/>
    </source>
</evidence>
<dbReference type="PANTHER" id="PTHR46599">
    <property type="entry name" value="PIGGYBAC TRANSPOSABLE ELEMENT-DERIVED PROTEIN 4"/>
    <property type="match status" value="1"/>
</dbReference>
<evidence type="ECO:0000256" key="1">
    <source>
        <dbReference type="SAM" id="MobiDB-lite"/>
    </source>
</evidence>
<name>A0A9P0Q675_ACAOB</name>
<feature type="compositionally biased region" description="Acidic residues" evidence="1">
    <location>
        <begin position="20"/>
        <end position="33"/>
    </location>
</feature>
<evidence type="ECO:0000313" key="3">
    <source>
        <dbReference type="EMBL" id="CAH2010486.1"/>
    </source>
</evidence>
<dbReference type="AlphaFoldDB" id="A0A9P0Q675"/>
<dbReference type="EMBL" id="CAKOFQ010007976">
    <property type="protein sequence ID" value="CAH2010486.1"/>
    <property type="molecule type" value="Genomic_DNA"/>
</dbReference>
<accession>A0A9P0Q675</accession>
<dbReference type="PANTHER" id="PTHR46599:SF3">
    <property type="entry name" value="PIGGYBAC TRANSPOSABLE ELEMENT-DERIVED PROTEIN 4"/>
    <property type="match status" value="1"/>
</dbReference>
<keyword evidence="4" id="KW-1185">Reference proteome</keyword>
<dbReference type="Pfam" id="PF13843">
    <property type="entry name" value="DDE_Tnp_1_7"/>
    <property type="match status" value="1"/>
</dbReference>
<feature type="region of interest" description="Disordered" evidence="1">
    <location>
        <begin position="17"/>
        <end position="69"/>
    </location>
</feature>
<organism evidence="3 4">
    <name type="scientific">Acanthoscelides obtectus</name>
    <name type="common">Bean weevil</name>
    <name type="synonym">Bruchus obtectus</name>
    <dbReference type="NCBI Taxonomy" id="200917"/>
    <lineage>
        <taxon>Eukaryota</taxon>
        <taxon>Metazoa</taxon>
        <taxon>Ecdysozoa</taxon>
        <taxon>Arthropoda</taxon>
        <taxon>Hexapoda</taxon>
        <taxon>Insecta</taxon>
        <taxon>Pterygota</taxon>
        <taxon>Neoptera</taxon>
        <taxon>Endopterygota</taxon>
        <taxon>Coleoptera</taxon>
        <taxon>Polyphaga</taxon>
        <taxon>Cucujiformia</taxon>
        <taxon>Chrysomeloidea</taxon>
        <taxon>Chrysomelidae</taxon>
        <taxon>Bruchinae</taxon>
        <taxon>Bruchini</taxon>
        <taxon>Acanthoscelides</taxon>
    </lineage>
</organism>
<gene>
    <name evidence="3" type="ORF">ACAOBT_LOCUS31561</name>
</gene>
<protein>
    <recommendedName>
        <fullName evidence="2">PiggyBac transposable element-derived protein domain-containing protein</fullName>
    </recommendedName>
</protein>
<proteinExistence type="predicted"/>